<dbReference type="Pfam" id="PF00543">
    <property type="entry name" value="P-II"/>
    <property type="match status" value="1"/>
</dbReference>
<gene>
    <name evidence="9" type="ORF">CVS29_16005</name>
</gene>
<dbReference type="InterPro" id="IPR002187">
    <property type="entry name" value="N-reg_PII"/>
</dbReference>
<evidence type="ECO:0000256" key="4">
    <source>
        <dbReference type="ARBA" id="ARBA00022741"/>
    </source>
</evidence>
<protein>
    <recommendedName>
        <fullName evidence="2">Nitrogen regulatory protein P-II</fullName>
    </recommendedName>
</protein>
<dbReference type="SMART" id="SM00938">
    <property type="entry name" value="P-II"/>
    <property type="match status" value="1"/>
</dbReference>
<dbReference type="InterPro" id="IPR017918">
    <property type="entry name" value="N-reg_PII_CS"/>
</dbReference>
<comment type="similarity">
    <text evidence="8">Belongs to the P(II) protein family.</text>
</comment>
<dbReference type="Proteomes" id="UP000246303">
    <property type="component" value="Unassembled WGS sequence"/>
</dbReference>
<dbReference type="GO" id="GO:0006808">
    <property type="term" value="P:regulation of nitrogen utilization"/>
    <property type="evidence" value="ECO:0007669"/>
    <property type="project" value="InterPro"/>
</dbReference>
<dbReference type="PANTHER" id="PTHR30115">
    <property type="entry name" value="NITROGEN REGULATORY PROTEIN P-II"/>
    <property type="match status" value="1"/>
</dbReference>
<dbReference type="PROSITE" id="PS51343">
    <property type="entry name" value="PII_GLNB_DOM"/>
    <property type="match status" value="1"/>
</dbReference>
<keyword evidence="3 7" id="KW-0597">Phosphoprotein</keyword>
<dbReference type="GO" id="GO:0005524">
    <property type="term" value="F:ATP binding"/>
    <property type="evidence" value="ECO:0007669"/>
    <property type="project" value="TreeGrafter"/>
</dbReference>
<dbReference type="PANTHER" id="PTHR30115:SF11">
    <property type="entry name" value="NITROGEN REGULATORY PROTEIN P-II HOMOLOG"/>
    <property type="match status" value="1"/>
</dbReference>
<organism evidence="9 10">
    <name type="scientific">Arthrobacter psychrochitiniphilus</name>
    <dbReference type="NCBI Taxonomy" id="291045"/>
    <lineage>
        <taxon>Bacteria</taxon>
        <taxon>Bacillati</taxon>
        <taxon>Actinomycetota</taxon>
        <taxon>Actinomycetes</taxon>
        <taxon>Micrococcales</taxon>
        <taxon>Micrococcaceae</taxon>
        <taxon>Arthrobacter</taxon>
    </lineage>
</organism>
<dbReference type="PRINTS" id="PR00340">
    <property type="entry name" value="PIIGLNB"/>
</dbReference>
<evidence type="ECO:0000256" key="2">
    <source>
        <dbReference type="ARBA" id="ARBA00015681"/>
    </source>
</evidence>
<dbReference type="PROSITE" id="PS00496">
    <property type="entry name" value="PII_GLNB_UMP"/>
    <property type="match status" value="1"/>
</dbReference>
<sequence length="112" mass="12214">MKLITAIIRPEQLDDVRSSLESYGVQGLTVSSAHGYGRQRGHTEIYRGAEYAVDLHAKIRIEVLATDEVAWDLMDIIVGSSNTGSPGDGKVWMVAVLEVMRVRTGERGTAAI</sequence>
<keyword evidence="6" id="KW-0804">Transcription</keyword>
<dbReference type="GO" id="GO:0005829">
    <property type="term" value="C:cytosol"/>
    <property type="evidence" value="ECO:0007669"/>
    <property type="project" value="TreeGrafter"/>
</dbReference>
<comment type="subunit">
    <text evidence="1">Homotrimer.</text>
</comment>
<reference evidence="9 10" key="1">
    <citation type="submission" date="2018-05" db="EMBL/GenBank/DDBJ databases">
        <title>Genetic diversity of glacier-inhabiting Cryobacterium bacteria in China and description of Cryobacterium mengkeensis sp. nov. and Arthrobacter glacialis sp. nov.</title>
        <authorList>
            <person name="Liu Q."/>
            <person name="Xin Y.-H."/>
        </authorList>
    </citation>
    <scope>NUCLEOTIDE SEQUENCE [LARGE SCALE GENOMIC DNA]</scope>
    <source>
        <strain evidence="9 10">GP3</strain>
    </source>
</reference>
<dbReference type="Gene3D" id="3.30.70.120">
    <property type="match status" value="1"/>
</dbReference>
<dbReference type="RefSeq" id="WP_110107334.1">
    <property type="nucleotide sequence ID" value="NZ_JACBZZ010000001.1"/>
</dbReference>
<dbReference type="InterPro" id="IPR011322">
    <property type="entry name" value="N-reg_PII-like_a/b"/>
</dbReference>
<keyword evidence="4" id="KW-0547">Nucleotide-binding</keyword>
<evidence type="ECO:0000256" key="1">
    <source>
        <dbReference type="ARBA" id="ARBA00011233"/>
    </source>
</evidence>
<dbReference type="AlphaFoldDB" id="A0A2V3DMW5"/>
<evidence type="ECO:0000256" key="3">
    <source>
        <dbReference type="ARBA" id="ARBA00022553"/>
    </source>
</evidence>
<dbReference type="GO" id="GO:0030234">
    <property type="term" value="F:enzyme regulator activity"/>
    <property type="evidence" value="ECO:0007669"/>
    <property type="project" value="InterPro"/>
</dbReference>
<dbReference type="InterPro" id="IPR002332">
    <property type="entry name" value="N-reg_PII_urydylation_site"/>
</dbReference>
<dbReference type="EMBL" id="QHLZ01000013">
    <property type="protein sequence ID" value="PXA64270.1"/>
    <property type="molecule type" value="Genomic_DNA"/>
</dbReference>
<evidence type="ECO:0000313" key="9">
    <source>
        <dbReference type="EMBL" id="PXA64270.1"/>
    </source>
</evidence>
<feature type="modified residue" description="O-UMP-tyrosine" evidence="7">
    <location>
        <position position="51"/>
    </location>
</feature>
<dbReference type="OrthoDB" id="9802729at2"/>
<dbReference type="PROSITE" id="PS00638">
    <property type="entry name" value="PII_GLNB_CTER"/>
    <property type="match status" value="1"/>
</dbReference>
<keyword evidence="10" id="KW-1185">Reference proteome</keyword>
<evidence type="ECO:0000256" key="8">
    <source>
        <dbReference type="RuleBase" id="RU003936"/>
    </source>
</evidence>
<dbReference type="SUPFAM" id="SSF54913">
    <property type="entry name" value="GlnB-like"/>
    <property type="match status" value="1"/>
</dbReference>
<evidence type="ECO:0000256" key="7">
    <source>
        <dbReference type="PIRSR" id="PIRSR602187-50"/>
    </source>
</evidence>
<dbReference type="InterPro" id="IPR015867">
    <property type="entry name" value="N-reg_PII/ATP_PRibTrfase_C"/>
</dbReference>
<name>A0A2V3DMW5_9MICC</name>
<evidence type="ECO:0000256" key="5">
    <source>
        <dbReference type="ARBA" id="ARBA00023015"/>
    </source>
</evidence>
<comment type="caution">
    <text evidence="9">The sequence shown here is derived from an EMBL/GenBank/DDBJ whole genome shotgun (WGS) entry which is preliminary data.</text>
</comment>
<evidence type="ECO:0000313" key="10">
    <source>
        <dbReference type="Proteomes" id="UP000246303"/>
    </source>
</evidence>
<proteinExistence type="inferred from homology"/>
<keyword evidence="5" id="KW-0805">Transcription regulation</keyword>
<accession>A0A2V3DMW5</accession>
<evidence type="ECO:0000256" key="6">
    <source>
        <dbReference type="ARBA" id="ARBA00023163"/>
    </source>
</evidence>